<dbReference type="OrthoDB" id="62364at2759"/>
<dbReference type="Pfam" id="PF02759">
    <property type="entry name" value="RUN"/>
    <property type="match status" value="1"/>
</dbReference>
<dbReference type="GeneID" id="68118096"/>
<dbReference type="VEuPathDB" id="AmoebaDB:NF0025380"/>
<feature type="region of interest" description="Disordered" evidence="1">
    <location>
        <begin position="1"/>
        <end position="28"/>
    </location>
</feature>
<dbReference type="InterPro" id="IPR004012">
    <property type="entry name" value="Run_dom"/>
</dbReference>
<dbReference type="RefSeq" id="XP_044567615.1">
    <property type="nucleotide sequence ID" value="XM_044701227.1"/>
</dbReference>
<feature type="compositionally biased region" description="Polar residues" evidence="1">
    <location>
        <begin position="9"/>
        <end position="28"/>
    </location>
</feature>
<dbReference type="VEuPathDB" id="AmoebaDB:NfTy_015470"/>
<name>A0A6A5C7N9_NAEFO</name>
<dbReference type="Gene3D" id="1.20.58.900">
    <property type="match status" value="1"/>
</dbReference>
<dbReference type="SUPFAM" id="SSF140741">
    <property type="entry name" value="RUN domain-like"/>
    <property type="match status" value="1"/>
</dbReference>
<feature type="compositionally biased region" description="Low complexity" evidence="1">
    <location>
        <begin position="670"/>
        <end position="690"/>
    </location>
</feature>
<feature type="region of interest" description="Disordered" evidence="1">
    <location>
        <begin position="913"/>
        <end position="991"/>
    </location>
</feature>
<evidence type="ECO:0000259" key="2">
    <source>
        <dbReference type="PROSITE" id="PS50826"/>
    </source>
</evidence>
<dbReference type="VEuPathDB" id="AmoebaDB:FDP41_010881"/>
<feature type="compositionally biased region" description="Low complexity" evidence="1">
    <location>
        <begin position="795"/>
        <end position="848"/>
    </location>
</feature>
<dbReference type="InterPro" id="IPR037213">
    <property type="entry name" value="Run_dom_sf"/>
</dbReference>
<feature type="compositionally biased region" description="Polar residues" evidence="1">
    <location>
        <begin position="715"/>
        <end position="770"/>
    </location>
</feature>
<dbReference type="PROSITE" id="PS50826">
    <property type="entry name" value="RUN"/>
    <property type="match status" value="1"/>
</dbReference>
<evidence type="ECO:0000313" key="4">
    <source>
        <dbReference type="Proteomes" id="UP000444721"/>
    </source>
</evidence>
<dbReference type="Proteomes" id="UP000444721">
    <property type="component" value="Unassembled WGS sequence"/>
</dbReference>
<feature type="domain" description="RUN" evidence="2">
    <location>
        <begin position="1328"/>
        <end position="1498"/>
    </location>
</feature>
<feature type="region of interest" description="Disordered" evidence="1">
    <location>
        <begin position="666"/>
        <end position="868"/>
    </location>
</feature>
<feature type="compositionally biased region" description="Low complexity" evidence="1">
    <location>
        <begin position="771"/>
        <end position="787"/>
    </location>
</feature>
<feature type="compositionally biased region" description="Low complexity" evidence="1">
    <location>
        <begin position="935"/>
        <end position="983"/>
    </location>
</feature>
<sequence>MTRIRETGASLSSTTSDGTFAPTTTSKRNTLDLRGVIGKFNRHSSNNNNNNNNNIGNSPILNQIISDEQNFHLHLITEQEGTSSEGVNDLCFPVPPGRFKVQISNTTAALGLKLFSSVILRADVSCQSSGSSIMSKEDDQLCSSDNIDKGGSWSTLISTPMDSQQSIIRVTLFCEPPDTKCSYKVTIHQIFNVLSTKGFELGKGEENDYHFDLAMGQYHLLVHSVNQIPFHCTYRFSNSSTSYSEKDITELKILPQPIVVIIEEDTDQTNLTQPLNVKVSAFSNKPVKGRLSILQSIGAMELKRMLDSEQRVTINEYKSLIDDCYRDKNVESLTDLETMLGDLLEKKGPRYQPIHSYVQAMRKHLTESQELEKEVKDLVMSKNLKQSQLDHMQTQFRKLRHLVEKHKLDPKIIINLSEEEKKVAHYKEILKRIKDYTSRLKEYVNQYDTSVLEALLHDILEDTYLKDECCASMVQSMIEEPKSILKKLKIVDSVKEEIEKYMMDEDLQALEKIKQQIDTTYDSYERKYIDKEYIQLDEAIKKIKTRLHAEKKLREAILTKQTHRIGADIKAFEPYLKGTQILRDAKRIMEDLLDNGDADISKYVIDQKESVNIGHDEERQGMIETTLSSSAIITQKDPLTLPLDHLKETDVLSKLLLEDDDLSAREPQRTTFSSTNQNSSSTSVTQTSPTVEKKKDNLIDSILAEEYDDDEYEEQSTPVVKMPSSSIMTTKIGNPSKLNNTTTRKNESVATTPTNSSLNTQTQKTKSPIASDSKSTILSKTSSKISIPRSKTKKSNTTPTTTPTTPINSTSNIITTGGSYQSNGSSSGDPSIPSGVSTPKSPSLSSPPQEQFDKSLQVNNNGDRLSDSDIELISDDEDDDPIPLSKPISVSQIMGAIYGDVFTEEELKRRNEALQGETSITNATSHTSGLESKRSTTTTATTTATTQQLSSNTNSVTTNHTIVANNNNTTVSVTSNSSTSGNNEQQSDSKLTTMHANHQRSVSFSPNVIMLKPNKQAKKAPPALNVWETELKQKESILLERFQSMISKPIHNVPDINNKDVVKLIAKQHKISEHPLLNQLHHEILILINSNGGDMQNNGVITISKFDYHVEHDIVYSPLVASGRTLSQHTAQHYDNFIKTLTSVCLNRAKKKYFGMSERTFYNILHDCVCDENSNIQVINDPNLRYMNVHRIHLLLEYFNSKKFAQKYQQQYQQTKDVTLMEFLLDIGELVDIFNYLCKYCSNYLKSIYEPTSILVDSTHRDEFLSIVELLCQMSFKLGYSSKPKDVYNINTYILGSAEKVQQFIKISSEISKFVDSKKVLMIEDRVYLAKFARGSICPALENFFKQGVKFQSVMKGYYHVWNVILEMYYYLQLQLPDFVKFRLNQAIEEQRAVDVSSLTNEQVHYFDFVQYTLMISKSIHSDELLFDRHIQFRTWICLALNHHKLYSFIRLLFKNHQILKRYYHAEASVFNPHVQEVILSHVNSLCEIDFDIKLDHQEMFVNL</sequence>
<gene>
    <name evidence="3" type="ORF">FDP41_010881</name>
</gene>
<evidence type="ECO:0000256" key="1">
    <source>
        <dbReference type="SAM" id="MobiDB-lite"/>
    </source>
</evidence>
<accession>A0A6A5C7N9</accession>
<dbReference type="CDD" id="cd17671">
    <property type="entry name" value="RUN"/>
    <property type="match status" value="1"/>
</dbReference>
<proteinExistence type="predicted"/>
<reference evidence="3 4" key="1">
    <citation type="journal article" date="2019" name="Sci. Rep.">
        <title>Nanopore sequencing improves the draft genome of the human pathogenic amoeba Naegleria fowleri.</title>
        <authorList>
            <person name="Liechti N."/>
            <person name="Schurch N."/>
            <person name="Bruggmann R."/>
            <person name="Wittwer M."/>
        </authorList>
    </citation>
    <scope>NUCLEOTIDE SEQUENCE [LARGE SCALE GENOMIC DNA]</scope>
    <source>
        <strain evidence="3 4">ATCC 30894</strain>
    </source>
</reference>
<organism evidence="3 4">
    <name type="scientific">Naegleria fowleri</name>
    <name type="common">Brain eating amoeba</name>
    <dbReference type="NCBI Taxonomy" id="5763"/>
    <lineage>
        <taxon>Eukaryota</taxon>
        <taxon>Discoba</taxon>
        <taxon>Heterolobosea</taxon>
        <taxon>Tetramitia</taxon>
        <taxon>Eutetramitia</taxon>
        <taxon>Vahlkampfiidae</taxon>
        <taxon>Naegleria</taxon>
    </lineage>
</organism>
<evidence type="ECO:0000313" key="3">
    <source>
        <dbReference type="EMBL" id="KAF0982902.1"/>
    </source>
</evidence>
<dbReference type="EMBL" id="VFQX01000007">
    <property type="protein sequence ID" value="KAF0982902.1"/>
    <property type="molecule type" value="Genomic_DNA"/>
</dbReference>
<feature type="compositionally biased region" description="Acidic residues" evidence="1">
    <location>
        <begin position="703"/>
        <end position="714"/>
    </location>
</feature>
<keyword evidence="4" id="KW-1185">Reference proteome</keyword>
<dbReference type="SMART" id="SM00593">
    <property type="entry name" value="RUN"/>
    <property type="match status" value="2"/>
</dbReference>
<comment type="caution">
    <text evidence="3">The sequence shown here is derived from an EMBL/GenBank/DDBJ whole genome shotgun (WGS) entry which is preliminary data.</text>
</comment>
<feature type="compositionally biased region" description="Polar residues" evidence="1">
    <location>
        <begin position="854"/>
        <end position="863"/>
    </location>
</feature>
<feature type="compositionally biased region" description="Polar residues" evidence="1">
    <location>
        <begin position="916"/>
        <end position="930"/>
    </location>
</feature>
<protein>
    <recommendedName>
        <fullName evidence="2">RUN domain-containing protein</fullName>
    </recommendedName>
</protein>